<protein>
    <submittedName>
        <fullName evidence="1">Uncharacterized protein</fullName>
    </submittedName>
</protein>
<dbReference type="EMBL" id="KM065745">
    <property type="protein sequence ID" value="AIH15737.1"/>
    <property type="molecule type" value="Genomic_DNA"/>
</dbReference>
<accession>A0A075X8J4</accession>
<dbReference type="AlphaFoldDB" id="A0A075X8J4"/>
<sequence length="81" mass="9219">MCPAFLQHAGESRTCPKAFSRALRLRGVNARIDFRFHVIFEIFPPKLESEFTVGERELLNRTVARARIQHPPECAGPAREA</sequence>
<name>A0A075X8J4_9HYPH</name>
<evidence type="ECO:0000313" key="1">
    <source>
        <dbReference type="EMBL" id="AIH15737.1"/>
    </source>
</evidence>
<organism evidence="1">
    <name type="scientific">Ochrobactrum sp. SJY1</name>
    <dbReference type="NCBI Taxonomy" id="1526653"/>
    <lineage>
        <taxon>Bacteria</taxon>
        <taxon>Pseudomonadati</taxon>
        <taxon>Pseudomonadota</taxon>
        <taxon>Alphaproteobacteria</taxon>
        <taxon>Hyphomicrobiales</taxon>
        <taxon>Brucellaceae</taxon>
        <taxon>Brucella/Ochrobactrum group</taxon>
        <taxon>Ochrobactrum</taxon>
    </lineage>
</organism>
<reference evidence="1" key="1">
    <citation type="journal article" date="2015" name="Appl. Environ. Microbiol.">
        <title>Molecular mechanism of nicotine degradation by a newly isolated strain, Ochrobactrum sp. strain SJY1.</title>
        <authorList>
            <person name="Yu H."/>
            <person name="Tang H."/>
            <person name="Zhu X."/>
            <person name="Li Y."/>
            <person name="Xu P."/>
        </authorList>
    </citation>
    <scope>NUCLEOTIDE SEQUENCE</scope>
    <source>
        <strain evidence="1">SJY1</strain>
    </source>
</reference>
<proteinExistence type="predicted"/>